<dbReference type="OrthoDB" id="5988014at2759"/>
<feature type="non-terminal residue" evidence="1">
    <location>
        <position position="1"/>
    </location>
</feature>
<dbReference type="Gene3D" id="2.80.10.50">
    <property type="match status" value="1"/>
</dbReference>
<name>A0A3P6RZ13_CYLGO</name>
<protein>
    <submittedName>
        <fullName evidence="1">Uncharacterized protein</fullName>
    </submittedName>
</protein>
<dbReference type="AlphaFoldDB" id="A0A3P6RZ13"/>
<dbReference type="Proteomes" id="UP000271889">
    <property type="component" value="Unassembled WGS sequence"/>
</dbReference>
<proteinExistence type="predicted"/>
<sequence length="126" mass="14901">IEGDNIRCYFIERINEQGYTEIESAWEPGLFLGTVAQQSSGFNSRGRFQDPSTYEKKRKCFYWTKLQRFVPNSELHRCARQQKKKLNHNLTMPNESFLRNIMRASLLQKIRATDDGPYNIKNFTML</sequence>
<dbReference type="InterPro" id="IPR008996">
    <property type="entry name" value="IL1/FGF"/>
</dbReference>
<gene>
    <name evidence="1" type="ORF">CGOC_LOCUS6002</name>
</gene>
<evidence type="ECO:0000313" key="1">
    <source>
        <dbReference type="EMBL" id="VDK65279.1"/>
    </source>
</evidence>
<keyword evidence="2" id="KW-1185">Reference proteome</keyword>
<organism evidence="1 2">
    <name type="scientific">Cylicostephanus goldi</name>
    <name type="common">Nematode worm</name>
    <dbReference type="NCBI Taxonomy" id="71465"/>
    <lineage>
        <taxon>Eukaryota</taxon>
        <taxon>Metazoa</taxon>
        <taxon>Ecdysozoa</taxon>
        <taxon>Nematoda</taxon>
        <taxon>Chromadorea</taxon>
        <taxon>Rhabditida</taxon>
        <taxon>Rhabditina</taxon>
        <taxon>Rhabditomorpha</taxon>
        <taxon>Strongyloidea</taxon>
        <taxon>Strongylidae</taxon>
        <taxon>Cylicostephanus</taxon>
    </lineage>
</organism>
<reference evidence="1 2" key="1">
    <citation type="submission" date="2018-11" db="EMBL/GenBank/DDBJ databases">
        <authorList>
            <consortium name="Pathogen Informatics"/>
        </authorList>
    </citation>
    <scope>NUCLEOTIDE SEQUENCE [LARGE SCALE GENOMIC DNA]</scope>
</reference>
<dbReference type="SUPFAM" id="SSF50353">
    <property type="entry name" value="Cytokine"/>
    <property type="match status" value="1"/>
</dbReference>
<accession>A0A3P6RZ13</accession>
<evidence type="ECO:0000313" key="2">
    <source>
        <dbReference type="Proteomes" id="UP000271889"/>
    </source>
</evidence>
<dbReference type="EMBL" id="UYRV01018884">
    <property type="protein sequence ID" value="VDK65279.1"/>
    <property type="molecule type" value="Genomic_DNA"/>
</dbReference>